<dbReference type="STRING" id="1889.SAM40697_2974"/>
<dbReference type="Pfam" id="PF03756">
    <property type="entry name" value="AfsA"/>
    <property type="match status" value="1"/>
</dbReference>
<protein>
    <recommendedName>
        <fullName evidence="2">A-factor biosynthesis hotdog domain-containing protein</fullName>
    </recommendedName>
</protein>
<dbReference type="KEGG" id="samb:SAM23877_3260"/>
<reference evidence="4" key="1">
    <citation type="journal article" date="2015" name="J. Biotechnol.">
        <title>Complete genome sequence of Streptomyces ambofaciens ATCC 23877, the spiramycin producer.</title>
        <authorList>
            <person name="Thibessard A."/>
            <person name="Haas D."/>
            <person name="Gerbaud C."/>
            <person name="Aigle B."/>
            <person name="Lautru S."/>
            <person name="Pernodet J.L."/>
            <person name="Leblond P."/>
        </authorList>
    </citation>
    <scope>NUCLEOTIDE SEQUENCE [LARGE SCALE GENOMIC DNA]</scope>
    <source>
        <strain evidence="4">ATCC 23877 / 3486 / DSM 40053 / JCM 4204 / NBRC 12836 / NRRL B-2516</strain>
    </source>
</reference>
<feature type="domain" description="A-factor biosynthesis hotdog" evidence="2">
    <location>
        <begin position="21"/>
        <end position="86"/>
    </location>
</feature>
<dbReference type="InterPro" id="IPR005509">
    <property type="entry name" value="AfsA_hotdog_dom"/>
</dbReference>
<dbReference type="EMBL" id="CP012382">
    <property type="protein sequence ID" value="AKZ56307.1"/>
    <property type="molecule type" value="Genomic_DNA"/>
</dbReference>
<feature type="region of interest" description="Disordered" evidence="1">
    <location>
        <begin position="1"/>
        <end position="26"/>
    </location>
</feature>
<name>A0A0K2AU03_STRA7</name>
<sequence length="124" mass="12903">MIRPMSFTARPEAVGTAPERVGGQDSRDVVLAAADARSPHRRQPRVDTAHPVCFDHPADHVPGMVLLEAAPQVAHAPTGPRDALPGGLESAFARYAPCGIDTVFTATATATATAPAAPCPTPFR</sequence>
<evidence type="ECO:0000259" key="2">
    <source>
        <dbReference type="Pfam" id="PF03756"/>
    </source>
</evidence>
<evidence type="ECO:0000256" key="1">
    <source>
        <dbReference type="SAM" id="MobiDB-lite"/>
    </source>
</evidence>
<evidence type="ECO:0000313" key="4">
    <source>
        <dbReference type="Proteomes" id="UP000061018"/>
    </source>
</evidence>
<organism evidence="3 4">
    <name type="scientific">Streptomyces ambofaciens (strain ATCC 23877 / 3486 / DSM 40053 / JCM 4204 / NBRC 12836 / NRRL B-2516)</name>
    <dbReference type="NCBI Taxonomy" id="278992"/>
    <lineage>
        <taxon>Bacteria</taxon>
        <taxon>Bacillati</taxon>
        <taxon>Actinomycetota</taxon>
        <taxon>Actinomycetes</taxon>
        <taxon>Kitasatosporales</taxon>
        <taxon>Streptomycetaceae</taxon>
        <taxon>Streptomyces</taxon>
    </lineage>
</organism>
<gene>
    <name evidence="3" type="ORF">SAM23877_3260</name>
</gene>
<proteinExistence type="predicted"/>
<accession>A0A0K2AU03</accession>
<evidence type="ECO:0000313" key="3">
    <source>
        <dbReference type="EMBL" id="AKZ56307.1"/>
    </source>
</evidence>
<dbReference type="AlphaFoldDB" id="A0A0K2AU03"/>
<dbReference type="Proteomes" id="UP000061018">
    <property type="component" value="Chromosome"/>
</dbReference>